<evidence type="ECO:0000256" key="1">
    <source>
        <dbReference type="SAM" id="Phobius"/>
    </source>
</evidence>
<protein>
    <submittedName>
        <fullName evidence="3">Uncharacterized protein</fullName>
    </submittedName>
</protein>
<name>A0A915IBG9_ROMCU</name>
<dbReference type="Proteomes" id="UP000887565">
    <property type="component" value="Unplaced"/>
</dbReference>
<keyword evidence="1" id="KW-1133">Transmembrane helix</keyword>
<evidence type="ECO:0000313" key="3">
    <source>
        <dbReference type="WBParaSite" id="nRc.2.0.1.t11519-RA"/>
    </source>
</evidence>
<dbReference type="WBParaSite" id="nRc.2.0.1.t11519-RA">
    <property type="protein sequence ID" value="nRc.2.0.1.t11519-RA"/>
    <property type="gene ID" value="nRc.2.0.1.g11519"/>
</dbReference>
<proteinExistence type="predicted"/>
<sequence>MKCPEKFILRDYILVAELYTIAMNKIISTIFLWSSMWNLTINHQAASQNIAQFFKDRMSMVTCESGEVCHIDLLSLAMCACPGQKPCSKDFTKEIRGVEY</sequence>
<dbReference type="AlphaFoldDB" id="A0A915IBG9"/>
<evidence type="ECO:0000313" key="2">
    <source>
        <dbReference type="Proteomes" id="UP000887565"/>
    </source>
</evidence>
<keyword evidence="1" id="KW-0812">Transmembrane</keyword>
<keyword evidence="2" id="KW-1185">Reference proteome</keyword>
<reference evidence="3" key="1">
    <citation type="submission" date="2022-11" db="UniProtKB">
        <authorList>
            <consortium name="WormBaseParasite"/>
        </authorList>
    </citation>
    <scope>IDENTIFICATION</scope>
</reference>
<keyword evidence="1" id="KW-0472">Membrane</keyword>
<accession>A0A915IBG9</accession>
<organism evidence="2 3">
    <name type="scientific">Romanomermis culicivorax</name>
    <name type="common">Nematode worm</name>
    <dbReference type="NCBI Taxonomy" id="13658"/>
    <lineage>
        <taxon>Eukaryota</taxon>
        <taxon>Metazoa</taxon>
        <taxon>Ecdysozoa</taxon>
        <taxon>Nematoda</taxon>
        <taxon>Enoplea</taxon>
        <taxon>Dorylaimia</taxon>
        <taxon>Mermithida</taxon>
        <taxon>Mermithoidea</taxon>
        <taxon>Mermithidae</taxon>
        <taxon>Romanomermis</taxon>
    </lineage>
</organism>
<feature type="transmembrane region" description="Helical" evidence="1">
    <location>
        <begin position="12"/>
        <end position="33"/>
    </location>
</feature>